<evidence type="ECO:0000259" key="3">
    <source>
        <dbReference type="Pfam" id="PF03372"/>
    </source>
</evidence>
<evidence type="ECO:0000313" key="5">
    <source>
        <dbReference type="EMBL" id="MBP3193181.1"/>
    </source>
</evidence>
<feature type="signal peptide" evidence="2">
    <location>
        <begin position="1"/>
        <end position="29"/>
    </location>
</feature>
<protein>
    <submittedName>
        <fullName evidence="5">T9SS type A sorting domain-containing protein</fullName>
    </submittedName>
</protein>
<dbReference type="NCBIfam" id="TIGR04183">
    <property type="entry name" value="Por_Secre_tail"/>
    <property type="match status" value="1"/>
</dbReference>
<proteinExistence type="predicted"/>
<name>A0A8J7SB20_9BACT</name>
<dbReference type="EMBL" id="JAFIDN010000008">
    <property type="protein sequence ID" value="MBP3193181.1"/>
    <property type="molecule type" value="Genomic_DNA"/>
</dbReference>
<feature type="chain" id="PRO_5035311271" evidence="2">
    <location>
        <begin position="30"/>
        <end position="439"/>
    </location>
</feature>
<dbReference type="Pfam" id="PF03372">
    <property type="entry name" value="Exo_endo_phos"/>
    <property type="match status" value="1"/>
</dbReference>
<feature type="domain" description="Endonuclease/exonuclease/phosphatase" evidence="3">
    <location>
        <begin position="54"/>
        <end position="319"/>
    </location>
</feature>
<sequence>MRLFLKRMSSRPACFALSALLLCVIIAAAAMTGAANSGEGNYSHIPHSRTFDVVTWNIEWFGDETRGPSDTELQYRNVVEIIDSLQPDLIGVQEIYSITQFERLIDDLDRYDGFVTRYGWGGDPDAGMDVGFIYNTETVNPTHYRLLDSGSQADLTPFYWASRLPKEFIFRVQLEDISFSARAVVVHAMARSDSASYERRIAASQEIKENYFDPYFSRIPLIFLGDYNDRVTESTYRPEDTPMPSPYRNFVDDPAYEVVTYSLDEAGEASWPGVDSWFPPTMLDHITINEPWFEYWLEGSERVYRPDYIEDYPRTTSDHYPVKVRFDVTGRATSSHPSGAHKSHSDRDTAEKAALIRNHPNPFNSQTSIVFELGRPEAVTISVFNPMGERVAEPVTSRQYEAGIHQVEIDASGWASGVYLYRMDTASGANDTGLMTLIK</sequence>
<evidence type="ECO:0000256" key="2">
    <source>
        <dbReference type="SAM" id="SignalP"/>
    </source>
</evidence>
<dbReference type="GO" id="GO:0003824">
    <property type="term" value="F:catalytic activity"/>
    <property type="evidence" value="ECO:0007669"/>
    <property type="project" value="InterPro"/>
</dbReference>
<comment type="caution">
    <text evidence="5">The sequence shown here is derived from an EMBL/GenBank/DDBJ whole genome shotgun (WGS) entry which is preliminary data.</text>
</comment>
<dbReference type="InterPro" id="IPR005135">
    <property type="entry name" value="Endo/exonuclease/phosphatase"/>
</dbReference>
<evidence type="ECO:0000256" key="1">
    <source>
        <dbReference type="SAM" id="MobiDB-lite"/>
    </source>
</evidence>
<evidence type="ECO:0000259" key="4">
    <source>
        <dbReference type="Pfam" id="PF18962"/>
    </source>
</evidence>
<feature type="domain" description="Secretion system C-terminal sorting" evidence="4">
    <location>
        <begin position="360"/>
        <end position="427"/>
    </location>
</feature>
<dbReference type="InterPro" id="IPR036691">
    <property type="entry name" value="Endo/exonu/phosph_ase_sf"/>
</dbReference>
<dbReference type="InterPro" id="IPR026444">
    <property type="entry name" value="Secre_tail"/>
</dbReference>
<dbReference type="Gene3D" id="3.60.10.10">
    <property type="entry name" value="Endonuclease/exonuclease/phosphatase"/>
    <property type="match status" value="1"/>
</dbReference>
<dbReference type="Proteomes" id="UP000673975">
    <property type="component" value="Unassembled WGS sequence"/>
</dbReference>
<organism evidence="5 6">
    <name type="scientific">Natronogracilivirga saccharolytica</name>
    <dbReference type="NCBI Taxonomy" id="2812953"/>
    <lineage>
        <taxon>Bacteria</taxon>
        <taxon>Pseudomonadati</taxon>
        <taxon>Balneolota</taxon>
        <taxon>Balneolia</taxon>
        <taxon>Balneolales</taxon>
        <taxon>Cyclonatronaceae</taxon>
        <taxon>Natronogracilivirga</taxon>
    </lineage>
</organism>
<keyword evidence="6" id="KW-1185">Reference proteome</keyword>
<keyword evidence="2" id="KW-0732">Signal</keyword>
<dbReference type="Pfam" id="PF18962">
    <property type="entry name" value="Por_Secre_tail"/>
    <property type="match status" value="1"/>
</dbReference>
<evidence type="ECO:0000313" key="6">
    <source>
        <dbReference type="Proteomes" id="UP000673975"/>
    </source>
</evidence>
<accession>A0A8J7SB20</accession>
<gene>
    <name evidence="5" type="ORF">NATSA_10940</name>
</gene>
<feature type="region of interest" description="Disordered" evidence="1">
    <location>
        <begin position="331"/>
        <end position="350"/>
    </location>
</feature>
<reference evidence="5" key="1">
    <citation type="submission" date="2021-02" db="EMBL/GenBank/DDBJ databases">
        <title>Natronogracilivirga saccharolytica gen. nov. sp. nov. a new anaerobic, haloalkiliphilic carbohydrate-fermenting bacterium from soda lake and proposing of Cyclonatronumiaceae fam. nov. in the phylum Balneolaeota.</title>
        <authorList>
            <person name="Zhilina T.N."/>
            <person name="Sorokin D.Y."/>
            <person name="Zavarzina D.G."/>
            <person name="Toshchakov S.V."/>
            <person name="Kublanov I.V."/>
        </authorList>
    </citation>
    <scope>NUCLEOTIDE SEQUENCE</scope>
    <source>
        <strain evidence="5">Z-1702</strain>
    </source>
</reference>
<dbReference type="SUPFAM" id="SSF56219">
    <property type="entry name" value="DNase I-like"/>
    <property type="match status" value="1"/>
</dbReference>
<dbReference type="AlphaFoldDB" id="A0A8J7SB20"/>